<evidence type="ECO:0000313" key="3">
    <source>
        <dbReference type="Proteomes" id="UP000799537"/>
    </source>
</evidence>
<sequence length="363" mass="40330">MTDYKDVGKAALGPRREDVQPTYRHEPLGSANWQAKRAGGFEEDIARLEAELAPMTGRLEELKAEQQSLHDDKADIHECQREVLMELYDTMHPVLVSHGLIPELDEPVDADWHEAEDDTQTPAVEPAEHSTDACGPKAASPSSEETATSVKSTSVKLQTDAASNPTTSPSSQSQEPMKRDYQIAKAMFRGAEEDFEFRFEKLQHNRYIIEQQKAAAGEVISDKSLLQLDMQDITETRRLAKALAEAEENLAKAKEACLLAGVDTADSEMESGFLDGVDDGYSVSEEKEMIASVTPAGMERWLKQISDNLKIEQDGEEQSREHGADADVRSVEIEDSASMVAQGASRRRIDKWREMYQTLAVTE</sequence>
<dbReference type="AlphaFoldDB" id="A0A6A6CW93"/>
<dbReference type="RefSeq" id="XP_033672356.1">
    <property type="nucleotide sequence ID" value="XM_033811666.1"/>
</dbReference>
<reference evidence="2" key="1">
    <citation type="journal article" date="2020" name="Stud. Mycol.">
        <title>101 Dothideomycetes genomes: a test case for predicting lifestyles and emergence of pathogens.</title>
        <authorList>
            <person name="Haridas S."/>
            <person name="Albert R."/>
            <person name="Binder M."/>
            <person name="Bloem J."/>
            <person name="Labutti K."/>
            <person name="Salamov A."/>
            <person name="Andreopoulos B."/>
            <person name="Baker S."/>
            <person name="Barry K."/>
            <person name="Bills G."/>
            <person name="Bluhm B."/>
            <person name="Cannon C."/>
            <person name="Castanera R."/>
            <person name="Culley D."/>
            <person name="Daum C."/>
            <person name="Ezra D."/>
            <person name="Gonzalez J."/>
            <person name="Henrissat B."/>
            <person name="Kuo A."/>
            <person name="Liang C."/>
            <person name="Lipzen A."/>
            <person name="Lutzoni F."/>
            <person name="Magnuson J."/>
            <person name="Mondo S."/>
            <person name="Nolan M."/>
            <person name="Ohm R."/>
            <person name="Pangilinan J."/>
            <person name="Park H.-J."/>
            <person name="Ramirez L."/>
            <person name="Alfaro M."/>
            <person name="Sun H."/>
            <person name="Tritt A."/>
            <person name="Yoshinaga Y."/>
            <person name="Zwiers L.-H."/>
            <person name="Turgeon B."/>
            <person name="Goodwin S."/>
            <person name="Spatafora J."/>
            <person name="Crous P."/>
            <person name="Grigoriev I."/>
        </authorList>
    </citation>
    <scope>NUCLEOTIDE SEQUENCE</scope>
    <source>
        <strain evidence="2">ATCC 36951</strain>
    </source>
</reference>
<feature type="compositionally biased region" description="Low complexity" evidence="1">
    <location>
        <begin position="161"/>
        <end position="174"/>
    </location>
</feature>
<feature type="compositionally biased region" description="Low complexity" evidence="1">
    <location>
        <begin position="138"/>
        <end position="149"/>
    </location>
</feature>
<dbReference type="GeneID" id="54564938"/>
<accession>A0A6A6CW93</accession>
<feature type="compositionally biased region" description="Basic and acidic residues" evidence="1">
    <location>
        <begin position="313"/>
        <end position="332"/>
    </location>
</feature>
<keyword evidence="3" id="KW-1185">Reference proteome</keyword>
<proteinExistence type="predicted"/>
<gene>
    <name evidence="2" type="ORF">M409DRAFT_50903</name>
</gene>
<evidence type="ECO:0000313" key="2">
    <source>
        <dbReference type="EMBL" id="KAF2171467.1"/>
    </source>
</evidence>
<name>A0A6A6CW93_ZASCE</name>
<feature type="region of interest" description="Disordered" evidence="1">
    <location>
        <begin position="114"/>
        <end position="178"/>
    </location>
</feature>
<protein>
    <submittedName>
        <fullName evidence="2">Uncharacterized protein</fullName>
    </submittedName>
</protein>
<organism evidence="2 3">
    <name type="scientific">Zasmidium cellare ATCC 36951</name>
    <dbReference type="NCBI Taxonomy" id="1080233"/>
    <lineage>
        <taxon>Eukaryota</taxon>
        <taxon>Fungi</taxon>
        <taxon>Dikarya</taxon>
        <taxon>Ascomycota</taxon>
        <taxon>Pezizomycotina</taxon>
        <taxon>Dothideomycetes</taxon>
        <taxon>Dothideomycetidae</taxon>
        <taxon>Mycosphaerellales</taxon>
        <taxon>Mycosphaerellaceae</taxon>
        <taxon>Zasmidium</taxon>
    </lineage>
</organism>
<feature type="region of interest" description="Disordered" evidence="1">
    <location>
        <begin position="313"/>
        <end position="345"/>
    </location>
</feature>
<dbReference type="OrthoDB" id="5391053at2759"/>
<dbReference type="EMBL" id="ML993583">
    <property type="protein sequence ID" value="KAF2171467.1"/>
    <property type="molecule type" value="Genomic_DNA"/>
</dbReference>
<feature type="compositionally biased region" description="Basic and acidic residues" evidence="1">
    <location>
        <begin position="1"/>
        <end position="27"/>
    </location>
</feature>
<evidence type="ECO:0000256" key="1">
    <source>
        <dbReference type="SAM" id="MobiDB-lite"/>
    </source>
</evidence>
<feature type="region of interest" description="Disordered" evidence="1">
    <location>
        <begin position="1"/>
        <end position="28"/>
    </location>
</feature>
<dbReference type="Proteomes" id="UP000799537">
    <property type="component" value="Unassembled WGS sequence"/>
</dbReference>